<keyword evidence="3" id="KW-1185">Reference proteome</keyword>
<organism evidence="2 3">
    <name type="scientific">Linnemannia hyalina</name>
    <dbReference type="NCBI Taxonomy" id="64524"/>
    <lineage>
        <taxon>Eukaryota</taxon>
        <taxon>Fungi</taxon>
        <taxon>Fungi incertae sedis</taxon>
        <taxon>Mucoromycota</taxon>
        <taxon>Mortierellomycotina</taxon>
        <taxon>Mortierellomycetes</taxon>
        <taxon>Mortierellales</taxon>
        <taxon>Mortierellaceae</taxon>
        <taxon>Linnemannia</taxon>
    </lineage>
</organism>
<evidence type="ECO:0000313" key="3">
    <source>
        <dbReference type="Proteomes" id="UP000707451"/>
    </source>
</evidence>
<name>A0A9P8BXR9_9FUNG</name>
<sequence length="958" mass="106758">MQPFQQFRVGDDLVETLAVCQDGNGPPYSRIDDIQETFPGAIRFKLDGVTLNFLTDEDGKKYEPKRIAHYQDQIIDVVLDDPSDIIHAKHQSLTDDSLVSLLNLSIQIADSVRSDALVPPSSSTVHPMAVLSSIATEISMIQTKIDRSTDDQSDHHMQLMQQLFQMVQQQNETLTQLAQAKEREEMMLEELAAAKERDEALHRMQQQTIDRLIVAQQKIEAILVQNYELHEYPIPRLFVILPDSYEKLDPRSFVKERFRLFFLCECGEDCTSDVAHGASSGRLNNAASVTPIPVKNSIHLAKHEGYLLSRPTEFFDHYGPYVLGMLKILKHCLAVAAVVAPTVSRAESDLQDIADVVVSISESAMEAVDMSINFLEQNLGGDAVADLTAGSATSTQKDDTFSGLAALEGADLRRLNSFLRTKDADKVLGNLYRITTETGHVKWVCFDHYRQVYRETAMSSFLQCVESNGGTYDPHFGKVTVALNSTTAANDFFYRLSLHAPAVTGLKVTLNWSFGSADLVMLVDKVAQSNVQDMELDLQETMGQRPIVSLMRPGKGRYHSLLSLFSNTKLRRLIFTDVGLIGPRTSAFPHDHSPSFLQRLHFAGRLRSIDGHRMAEIVLLSPQLVELILGSVFWAGEDMSRVDKVLGSLSQLQVLRRYRFFEGMWINSIKTNAVPYGTVALREIVDIGMAYPTGPDGFLEDAIRRSAATLEVLIARNWTGTNPTLDMEYILGSSSPLAMPSGRLPFARMTHLDLTIRMPAASVEMMKSIIPHLALIHFAIGEDTYSLSSLVDLKFLKSLHLQDIKNVALDSLWDSDTLSSVDCQIESLRIDATDLTTVACENLFALPLKRLHVSELGASSMATIFQQLNLLQLQVLAIFDYYYDWETEAVLAARSAEFTYGLEVQMGREPNEGLGDVYKANSRDVQGSSERLAGGRVRFMSKGDIEREYFASVLPSSS</sequence>
<evidence type="ECO:0000256" key="1">
    <source>
        <dbReference type="SAM" id="Coils"/>
    </source>
</evidence>
<keyword evidence="1" id="KW-0175">Coiled coil</keyword>
<gene>
    <name evidence="2" type="ORF">KI688_000720</name>
</gene>
<dbReference type="OrthoDB" id="2409706at2759"/>
<proteinExistence type="predicted"/>
<comment type="caution">
    <text evidence="2">The sequence shown here is derived from an EMBL/GenBank/DDBJ whole genome shotgun (WGS) entry which is preliminary data.</text>
</comment>
<evidence type="ECO:0000313" key="2">
    <source>
        <dbReference type="EMBL" id="KAG9072939.1"/>
    </source>
</evidence>
<dbReference type="Proteomes" id="UP000707451">
    <property type="component" value="Unassembled WGS sequence"/>
</dbReference>
<dbReference type="AlphaFoldDB" id="A0A9P8BXR9"/>
<reference evidence="2" key="1">
    <citation type="submission" date="2021-06" db="EMBL/GenBank/DDBJ databases">
        <title>Genome Sequence of Mortierella hyaline Strain SCG-10, a Cold-Adapted, Nitrate-Reducing Fungus Isolated from Soil in Minnesota, USA.</title>
        <authorList>
            <person name="Aldossari N."/>
        </authorList>
    </citation>
    <scope>NUCLEOTIDE SEQUENCE</scope>
    <source>
        <strain evidence="2">SCG-10</strain>
    </source>
</reference>
<feature type="coiled-coil region" evidence="1">
    <location>
        <begin position="164"/>
        <end position="197"/>
    </location>
</feature>
<protein>
    <submittedName>
        <fullName evidence="2">Uncharacterized protein</fullName>
    </submittedName>
</protein>
<dbReference type="EMBL" id="JAHRHY010000001">
    <property type="protein sequence ID" value="KAG9072939.1"/>
    <property type="molecule type" value="Genomic_DNA"/>
</dbReference>
<dbReference type="SUPFAM" id="SSF52047">
    <property type="entry name" value="RNI-like"/>
    <property type="match status" value="1"/>
</dbReference>
<accession>A0A9P8BXR9</accession>